<protein>
    <recommendedName>
        <fullName evidence="8">Zn(2)-C6 fungal-type domain-containing protein</fullName>
    </recommendedName>
</protein>
<name>A0A6A6D434_ZASCE</name>
<gene>
    <name evidence="9" type="ORF">M409DRAFT_50118</name>
</gene>
<dbReference type="SMART" id="SM00906">
    <property type="entry name" value="Fungal_trans"/>
    <property type="match status" value="1"/>
</dbReference>
<evidence type="ECO:0000313" key="10">
    <source>
        <dbReference type="Proteomes" id="UP000799537"/>
    </source>
</evidence>
<dbReference type="Gene3D" id="4.10.240.10">
    <property type="entry name" value="Zn(2)-C6 fungal-type DNA-binding domain"/>
    <property type="match status" value="1"/>
</dbReference>
<dbReference type="PROSITE" id="PS00463">
    <property type="entry name" value="ZN2_CY6_FUNGAL_1"/>
    <property type="match status" value="1"/>
</dbReference>
<dbReference type="GO" id="GO:0003677">
    <property type="term" value="F:DNA binding"/>
    <property type="evidence" value="ECO:0007669"/>
    <property type="project" value="UniProtKB-KW"/>
</dbReference>
<evidence type="ECO:0000256" key="4">
    <source>
        <dbReference type="ARBA" id="ARBA00023125"/>
    </source>
</evidence>
<dbReference type="RefSeq" id="XP_033673305.1">
    <property type="nucleotide sequence ID" value="XM_033811455.1"/>
</dbReference>
<dbReference type="OrthoDB" id="10251155at2759"/>
<dbReference type="Pfam" id="PF00172">
    <property type="entry name" value="Zn_clus"/>
    <property type="match status" value="1"/>
</dbReference>
<dbReference type="CDD" id="cd00067">
    <property type="entry name" value="GAL4"/>
    <property type="match status" value="1"/>
</dbReference>
<evidence type="ECO:0000256" key="2">
    <source>
        <dbReference type="ARBA" id="ARBA00022833"/>
    </source>
</evidence>
<evidence type="ECO:0000259" key="8">
    <source>
        <dbReference type="PROSITE" id="PS50048"/>
    </source>
</evidence>
<reference evidence="9" key="1">
    <citation type="journal article" date="2020" name="Stud. Mycol.">
        <title>101 Dothideomycetes genomes: a test case for predicting lifestyles and emergence of pathogens.</title>
        <authorList>
            <person name="Haridas S."/>
            <person name="Albert R."/>
            <person name="Binder M."/>
            <person name="Bloem J."/>
            <person name="Labutti K."/>
            <person name="Salamov A."/>
            <person name="Andreopoulos B."/>
            <person name="Baker S."/>
            <person name="Barry K."/>
            <person name="Bills G."/>
            <person name="Bluhm B."/>
            <person name="Cannon C."/>
            <person name="Castanera R."/>
            <person name="Culley D."/>
            <person name="Daum C."/>
            <person name="Ezra D."/>
            <person name="Gonzalez J."/>
            <person name="Henrissat B."/>
            <person name="Kuo A."/>
            <person name="Liang C."/>
            <person name="Lipzen A."/>
            <person name="Lutzoni F."/>
            <person name="Magnuson J."/>
            <person name="Mondo S."/>
            <person name="Nolan M."/>
            <person name="Ohm R."/>
            <person name="Pangilinan J."/>
            <person name="Park H.-J."/>
            <person name="Ramirez L."/>
            <person name="Alfaro M."/>
            <person name="Sun H."/>
            <person name="Tritt A."/>
            <person name="Yoshinaga Y."/>
            <person name="Zwiers L.-H."/>
            <person name="Turgeon B."/>
            <person name="Goodwin S."/>
            <person name="Spatafora J."/>
            <person name="Crous P."/>
            <person name="Grigoriev I."/>
        </authorList>
    </citation>
    <scope>NUCLEOTIDE SEQUENCE</scope>
    <source>
        <strain evidence="9">ATCC 36951</strain>
    </source>
</reference>
<evidence type="ECO:0000256" key="3">
    <source>
        <dbReference type="ARBA" id="ARBA00023015"/>
    </source>
</evidence>
<dbReference type="AlphaFoldDB" id="A0A6A6D434"/>
<sequence>MPEFRSYDLSQPLGRQLPKACEQCHVRKVRCIPNAEGEACQQCVKHGTECRPRIRKRRRARTSGNNDPSSEAIVSRHYPGATSASVSNEGGLDHRHGRRPPPLLFAESGTRGSTNSSPATSSTLDRFHNSSYLCRTAILGQDFQDIDHTHGSNADRRHALSSTDLQMLELYQAFDLPEQPERQSLIDACFERCWTCMPVVDRTTLVGTAESEISYVVLQSILLAGSLMRPNRYSSAVVETIYRRVKALLDCGHERNPLNVLAALCYIQWYPSQAPKDISLDSPRFWTTMAIGIAQQMGLHRKSLSPGPEEGLRRRLWWCLRTKDNLSASAHGRPRHVNPLDCTQPPLTLEDFPDPSDRRAHISISYVTIIDILGDLCQLMARNGDATLSEKNEIARRLLTYLDSLPEDQRLVAADGSAMPYDLDIAQLHIHILATISILYRSKSMFSLTSANAASIAAANLSFRIFEAIELREHTHCLSSAFAWYMLVTASPPLACLRLPELSVNAGLALDSLEISLETLARTRPSAKANLRNVRAIRKAMTSSSVPSIGREAENCVVGSEEGFSYLTMASTLLARYGYDAVRHYEELVQVLGPSHTITTLV</sequence>
<keyword evidence="1" id="KW-0479">Metal-binding</keyword>
<proteinExistence type="predicted"/>
<dbReference type="PANTHER" id="PTHR47171">
    <property type="entry name" value="FARA-RELATED"/>
    <property type="match status" value="1"/>
</dbReference>
<dbReference type="InterPro" id="IPR007219">
    <property type="entry name" value="XnlR_reg_dom"/>
</dbReference>
<accession>A0A6A6D434</accession>
<dbReference type="Pfam" id="PF04082">
    <property type="entry name" value="Fungal_trans"/>
    <property type="match status" value="1"/>
</dbReference>
<dbReference type="InterPro" id="IPR052073">
    <property type="entry name" value="Amide_Lactam_Regulators"/>
</dbReference>
<dbReference type="GO" id="GO:0008270">
    <property type="term" value="F:zinc ion binding"/>
    <property type="evidence" value="ECO:0007669"/>
    <property type="project" value="InterPro"/>
</dbReference>
<dbReference type="GO" id="GO:0000981">
    <property type="term" value="F:DNA-binding transcription factor activity, RNA polymerase II-specific"/>
    <property type="evidence" value="ECO:0007669"/>
    <property type="project" value="InterPro"/>
</dbReference>
<dbReference type="GO" id="GO:0006351">
    <property type="term" value="P:DNA-templated transcription"/>
    <property type="evidence" value="ECO:0007669"/>
    <property type="project" value="InterPro"/>
</dbReference>
<keyword evidence="3" id="KW-0805">Transcription regulation</keyword>
<dbReference type="EMBL" id="ML993581">
    <property type="protein sequence ID" value="KAF2172416.1"/>
    <property type="molecule type" value="Genomic_DNA"/>
</dbReference>
<dbReference type="InterPro" id="IPR036864">
    <property type="entry name" value="Zn2-C6_fun-type_DNA-bd_sf"/>
</dbReference>
<feature type="domain" description="Zn(2)-C6 fungal-type" evidence="8">
    <location>
        <begin position="20"/>
        <end position="50"/>
    </location>
</feature>
<keyword evidence="5" id="KW-0804">Transcription</keyword>
<dbReference type="SMART" id="SM00066">
    <property type="entry name" value="GAL4"/>
    <property type="match status" value="1"/>
</dbReference>
<dbReference type="GeneID" id="54564727"/>
<evidence type="ECO:0000256" key="6">
    <source>
        <dbReference type="ARBA" id="ARBA00023242"/>
    </source>
</evidence>
<keyword evidence="10" id="KW-1185">Reference proteome</keyword>
<dbReference type="CDD" id="cd12148">
    <property type="entry name" value="fungal_TF_MHR"/>
    <property type="match status" value="1"/>
</dbReference>
<evidence type="ECO:0000256" key="7">
    <source>
        <dbReference type="SAM" id="MobiDB-lite"/>
    </source>
</evidence>
<keyword evidence="4" id="KW-0238">DNA-binding</keyword>
<feature type="compositionally biased region" description="Polar residues" evidence="7">
    <location>
        <begin position="110"/>
        <end position="123"/>
    </location>
</feature>
<dbReference type="InterPro" id="IPR001138">
    <property type="entry name" value="Zn2Cys6_DnaBD"/>
</dbReference>
<keyword evidence="2" id="KW-0862">Zinc</keyword>
<dbReference type="PANTHER" id="PTHR47171:SF2">
    <property type="entry name" value="TRANSCRIPTION FACTOR, PUTATIVE-RELATED"/>
    <property type="match status" value="1"/>
</dbReference>
<evidence type="ECO:0000256" key="1">
    <source>
        <dbReference type="ARBA" id="ARBA00022723"/>
    </source>
</evidence>
<organism evidence="9 10">
    <name type="scientific">Zasmidium cellare ATCC 36951</name>
    <dbReference type="NCBI Taxonomy" id="1080233"/>
    <lineage>
        <taxon>Eukaryota</taxon>
        <taxon>Fungi</taxon>
        <taxon>Dikarya</taxon>
        <taxon>Ascomycota</taxon>
        <taxon>Pezizomycotina</taxon>
        <taxon>Dothideomycetes</taxon>
        <taxon>Dothideomycetidae</taxon>
        <taxon>Mycosphaerellales</taxon>
        <taxon>Mycosphaerellaceae</taxon>
        <taxon>Zasmidium</taxon>
    </lineage>
</organism>
<dbReference type="Proteomes" id="UP000799537">
    <property type="component" value="Unassembled WGS sequence"/>
</dbReference>
<keyword evidence="6" id="KW-0539">Nucleus</keyword>
<dbReference type="SUPFAM" id="SSF57701">
    <property type="entry name" value="Zn2/Cys6 DNA-binding domain"/>
    <property type="match status" value="1"/>
</dbReference>
<feature type="region of interest" description="Disordered" evidence="7">
    <location>
        <begin position="54"/>
        <end position="123"/>
    </location>
</feature>
<evidence type="ECO:0000256" key="5">
    <source>
        <dbReference type="ARBA" id="ARBA00023163"/>
    </source>
</evidence>
<dbReference type="PROSITE" id="PS50048">
    <property type="entry name" value="ZN2_CY6_FUNGAL_2"/>
    <property type="match status" value="1"/>
</dbReference>
<evidence type="ECO:0000313" key="9">
    <source>
        <dbReference type="EMBL" id="KAF2172416.1"/>
    </source>
</evidence>